<evidence type="ECO:0000313" key="2">
    <source>
        <dbReference type="Proteomes" id="UP001302602"/>
    </source>
</evidence>
<gene>
    <name evidence="1" type="ORF">N657DRAFT_235066</name>
</gene>
<dbReference type="EMBL" id="MU853224">
    <property type="protein sequence ID" value="KAK4127904.1"/>
    <property type="molecule type" value="Genomic_DNA"/>
</dbReference>
<reference evidence="1" key="2">
    <citation type="submission" date="2023-05" db="EMBL/GenBank/DDBJ databases">
        <authorList>
            <consortium name="Lawrence Berkeley National Laboratory"/>
            <person name="Steindorff A."/>
            <person name="Hensen N."/>
            <person name="Bonometti L."/>
            <person name="Westerberg I."/>
            <person name="Brannstrom I.O."/>
            <person name="Guillou S."/>
            <person name="Cros-Aarteil S."/>
            <person name="Calhoun S."/>
            <person name="Haridas S."/>
            <person name="Kuo A."/>
            <person name="Mondo S."/>
            <person name="Pangilinan J."/>
            <person name="Riley R."/>
            <person name="Labutti K."/>
            <person name="Andreopoulos B."/>
            <person name="Lipzen A."/>
            <person name="Chen C."/>
            <person name="Yanf M."/>
            <person name="Daum C."/>
            <person name="Ng V."/>
            <person name="Clum A."/>
            <person name="Ohm R."/>
            <person name="Martin F."/>
            <person name="Silar P."/>
            <person name="Natvig D."/>
            <person name="Lalanne C."/>
            <person name="Gautier V."/>
            <person name="Ament-Velasquez S.L."/>
            <person name="Kruys A."/>
            <person name="Hutchinson M.I."/>
            <person name="Powell A.J."/>
            <person name="Barry K."/>
            <person name="Miller A.N."/>
            <person name="Grigoriev I.V."/>
            <person name="Debuchy R."/>
            <person name="Gladieux P."/>
            <person name="Thoren M.H."/>
            <person name="Johannesson H."/>
        </authorList>
    </citation>
    <scope>NUCLEOTIDE SEQUENCE</scope>
    <source>
        <strain evidence="1">CBS 731.68</strain>
    </source>
</reference>
<dbReference type="GeneID" id="87823107"/>
<sequence>MAWSYRYQSRKHPRAQPMFERVTWRGPGHSNETWSSHTKLAFWRKAGCDCSAGSQALQHGAAVRALAPVSLGTVWRRPAIKHTHALCLPCMGLAGPGTPAACRAPPGFKTAVVPLLEPSWDSNPIWNRSFVEPCCISRTEHTEIVLAKFKLHTDHIGSAPSLLYPRSIDSALSNFPANSHSSLPLFRPPPSGPIDQLHIRLRQGPDRFENNKRGI</sequence>
<proteinExistence type="predicted"/>
<name>A0AAN6U844_9PEZI</name>
<evidence type="ECO:0000313" key="1">
    <source>
        <dbReference type="EMBL" id="KAK4127904.1"/>
    </source>
</evidence>
<organism evidence="1 2">
    <name type="scientific">Parathielavia appendiculata</name>
    <dbReference type="NCBI Taxonomy" id="2587402"/>
    <lineage>
        <taxon>Eukaryota</taxon>
        <taxon>Fungi</taxon>
        <taxon>Dikarya</taxon>
        <taxon>Ascomycota</taxon>
        <taxon>Pezizomycotina</taxon>
        <taxon>Sordariomycetes</taxon>
        <taxon>Sordariomycetidae</taxon>
        <taxon>Sordariales</taxon>
        <taxon>Chaetomiaceae</taxon>
        <taxon>Parathielavia</taxon>
    </lineage>
</organism>
<accession>A0AAN6U844</accession>
<dbReference type="AlphaFoldDB" id="A0AAN6U844"/>
<comment type="caution">
    <text evidence="1">The sequence shown here is derived from an EMBL/GenBank/DDBJ whole genome shotgun (WGS) entry which is preliminary data.</text>
</comment>
<dbReference type="RefSeq" id="XP_062651675.1">
    <property type="nucleotide sequence ID" value="XM_062786341.1"/>
</dbReference>
<keyword evidence="2" id="KW-1185">Reference proteome</keyword>
<reference evidence="1" key="1">
    <citation type="journal article" date="2023" name="Mol. Phylogenet. Evol.">
        <title>Genome-scale phylogeny and comparative genomics of the fungal order Sordariales.</title>
        <authorList>
            <person name="Hensen N."/>
            <person name="Bonometti L."/>
            <person name="Westerberg I."/>
            <person name="Brannstrom I.O."/>
            <person name="Guillou S."/>
            <person name="Cros-Aarteil S."/>
            <person name="Calhoun S."/>
            <person name="Haridas S."/>
            <person name="Kuo A."/>
            <person name="Mondo S."/>
            <person name="Pangilinan J."/>
            <person name="Riley R."/>
            <person name="LaButti K."/>
            <person name="Andreopoulos B."/>
            <person name="Lipzen A."/>
            <person name="Chen C."/>
            <person name="Yan M."/>
            <person name="Daum C."/>
            <person name="Ng V."/>
            <person name="Clum A."/>
            <person name="Steindorff A."/>
            <person name="Ohm R.A."/>
            <person name="Martin F."/>
            <person name="Silar P."/>
            <person name="Natvig D.O."/>
            <person name="Lalanne C."/>
            <person name="Gautier V."/>
            <person name="Ament-Velasquez S.L."/>
            <person name="Kruys A."/>
            <person name="Hutchinson M.I."/>
            <person name="Powell A.J."/>
            <person name="Barry K."/>
            <person name="Miller A.N."/>
            <person name="Grigoriev I.V."/>
            <person name="Debuchy R."/>
            <person name="Gladieux P."/>
            <person name="Hiltunen Thoren M."/>
            <person name="Johannesson H."/>
        </authorList>
    </citation>
    <scope>NUCLEOTIDE SEQUENCE</scope>
    <source>
        <strain evidence="1">CBS 731.68</strain>
    </source>
</reference>
<protein>
    <submittedName>
        <fullName evidence="1">Uncharacterized protein</fullName>
    </submittedName>
</protein>
<dbReference type="Proteomes" id="UP001302602">
    <property type="component" value="Unassembled WGS sequence"/>
</dbReference>